<name>A0A914VS67_9BILA</name>
<feature type="transmembrane region" description="Helical" evidence="10">
    <location>
        <begin position="635"/>
        <end position="655"/>
    </location>
</feature>
<keyword evidence="2" id="KW-1003">Cell membrane</keyword>
<dbReference type="GO" id="GO:0043410">
    <property type="term" value="P:positive regulation of MAPK cascade"/>
    <property type="evidence" value="ECO:0007669"/>
    <property type="project" value="TreeGrafter"/>
</dbReference>
<evidence type="ECO:0000256" key="1">
    <source>
        <dbReference type="ARBA" id="ARBA00004651"/>
    </source>
</evidence>
<feature type="transmembrane region" description="Helical" evidence="10">
    <location>
        <begin position="228"/>
        <end position="247"/>
    </location>
</feature>
<evidence type="ECO:0000256" key="3">
    <source>
        <dbReference type="ARBA" id="ARBA00022692"/>
    </source>
</evidence>
<feature type="transmembrane region" description="Helical" evidence="10">
    <location>
        <begin position="267"/>
        <end position="288"/>
    </location>
</feature>
<keyword evidence="12" id="KW-1185">Reference proteome</keyword>
<organism evidence="12 13">
    <name type="scientific">Plectus sambesii</name>
    <dbReference type="NCBI Taxonomy" id="2011161"/>
    <lineage>
        <taxon>Eukaryota</taxon>
        <taxon>Metazoa</taxon>
        <taxon>Ecdysozoa</taxon>
        <taxon>Nematoda</taxon>
        <taxon>Chromadorea</taxon>
        <taxon>Plectida</taxon>
        <taxon>Plectina</taxon>
        <taxon>Plectoidea</taxon>
        <taxon>Plectidae</taxon>
        <taxon>Plectus</taxon>
    </lineage>
</organism>
<evidence type="ECO:0000313" key="12">
    <source>
        <dbReference type="Proteomes" id="UP000887566"/>
    </source>
</evidence>
<dbReference type="PRINTS" id="PR00237">
    <property type="entry name" value="GPCRRHODOPSN"/>
</dbReference>
<dbReference type="Pfam" id="PF00001">
    <property type="entry name" value="7tm_1"/>
    <property type="match status" value="1"/>
</dbReference>
<evidence type="ECO:0000256" key="8">
    <source>
        <dbReference type="ARBA" id="ARBA00023224"/>
    </source>
</evidence>
<dbReference type="PANTHER" id="PTHR24248">
    <property type="entry name" value="ADRENERGIC RECEPTOR-RELATED G-PROTEIN COUPLED RECEPTOR"/>
    <property type="match status" value="1"/>
</dbReference>
<protein>
    <submittedName>
        <fullName evidence="13">G-protein coupled receptors family 1 profile domain-containing protein</fullName>
    </submittedName>
</protein>
<dbReference type="GO" id="GO:0004930">
    <property type="term" value="F:G protein-coupled receptor activity"/>
    <property type="evidence" value="ECO:0007669"/>
    <property type="project" value="UniProtKB-KW"/>
</dbReference>
<keyword evidence="7" id="KW-0675">Receptor</keyword>
<feature type="transmembrane region" description="Helical" evidence="10">
    <location>
        <begin position="193"/>
        <end position="216"/>
    </location>
</feature>
<dbReference type="SMART" id="SM01381">
    <property type="entry name" value="7TM_GPCR_Srsx"/>
    <property type="match status" value="1"/>
</dbReference>
<keyword evidence="5" id="KW-0297">G-protein coupled receptor</keyword>
<keyword evidence="3 10" id="KW-0812">Transmembrane</keyword>
<feature type="transmembrane region" description="Helical" evidence="10">
    <location>
        <begin position="601"/>
        <end position="623"/>
    </location>
</feature>
<dbReference type="AlphaFoldDB" id="A0A914VS67"/>
<accession>A0A914VS67</accession>
<dbReference type="WBParaSite" id="PSAMB.scaffold230size63538.g3752.t1">
    <property type="protein sequence ID" value="PSAMB.scaffold230size63538.g3752.t1"/>
    <property type="gene ID" value="PSAMB.scaffold230size63538.g3752"/>
</dbReference>
<evidence type="ECO:0000256" key="4">
    <source>
        <dbReference type="ARBA" id="ARBA00022989"/>
    </source>
</evidence>
<dbReference type="Gene3D" id="1.20.1070.10">
    <property type="entry name" value="Rhodopsin 7-helix transmembrane proteins"/>
    <property type="match status" value="2"/>
</dbReference>
<sequence>MRVISDDRTWAVFGFVSCAWTERAAFHRIDERNVASTTALCRAVITFYDLPPNAAARDSLFSLADLRLTAPDQLSKPMSGGVGRRSRRVSESSPPVGMICAPGPLALPCSGGRCLPRPIRRPSSAHFRALSVFYLIAPIVLFPRPWCRLGFFGPGTDCTDCFLQPTFMENARADGNQSTMGDHGSAVQLRHPMLAVLLGSFCVVTVFGNCLVVVAVAMKKYLHNPTGYLIVSLAFADLIVGTIVMPFNIVYEMSHHDWPFGLTVCDIFHSVDILASTASIWNLCVISLDRYIANRNPISYRDIVTTRRIIIAIATVWLVSALLSFPAIIYWRRSSPHLYSDQRVCQFTDSLFYVLFSSFVSFYLPLSLILFAYGRVFLIATRHTKSLRTGHKQVKRSKRTKMESDSVDSSLDPGSMLRVHWGRAKSSCAASSATSSVRSSVVKANQVDGSLIVHSNGKHMRKQVSSRSLILEGNTVQRTITGSNELQSKLAEKMLTPNVKHTVKSASVQRFIRHGSENSFGNSPRPSVVRQASVLSNSDRTNSQITVLEPVDVNDEWSRNRSPSMNSGAWRRLGLARRKQTMKERSRHLVKYVQEQRAARTLGIVVGAFVACWAPFFIFHILVVACDDCFANKDLVFTVLTWLGHVNSMLNPLIYSRFSREFRRAFTQILTCTNDQRMNPAMNSPFNLVFAQLMSITHVRNETPNLELSRSKEELA</sequence>
<feature type="region of interest" description="Disordered" evidence="9">
    <location>
        <begin position="390"/>
        <end position="411"/>
    </location>
</feature>
<evidence type="ECO:0000256" key="2">
    <source>
        <dbReference type="ARBA" id="ARBA00022475"/>
    </source>
</evidence>
<keyword evidence="6 10" id="KW-0472">Membrane</keyword>
<feature type="transmembrane region" description="Helical" evidence="10">
    <location>
        <begin position="125"/>
        <end position="142"/>
    </location>
</feature>
<reference evidence="13" key="1">
    <citation type="submission" date="2022-11" db="UniProtKB">
        <authorList>
            <consortium name="WormBaseParasite"/>
        </authorList>
    </citation>
    <scope>IDENTIFICATION</scope>
</reference>
<evidence type="ECO:0000256" key="5">
    <source>
        <dbReference type="ARBA" id="ARBA00023040"/>
    </source>
</evidence>
<proteinExistence type="predicted"/>
<dbReference type="InterPro" id="IPR017452">
    <property type="entry name" value="GPCR_Rhodpsn_7TM"/>
</dbReference>
<dbReference type="SUPFAM" id="SSF81321">
    <property type="entry name" value="Family A G protein-coupled receptor-like"/>
    <property type="match status" value="1"/>
</dbReference>
<feature type="transmembrane region" description="Helical" evidence="10">
    <location>
        <begin position="309"/>
        <end position="331"/>
    </location>
</feature>
<keyword evidence="8" id="KW-0807">Transducer</keyword>
<evidence type="ECO:0000259" key="11">
    <source>
        <dbReference type="PROSITE" id="PS50262"/>
    </source>
</evidence>
<keyword evidence="4 10" id="KW-1133">Transmembrane helix</keyword>
<feature type="domain" description="G-protein coupled receptors family 1 profile" evidence="11">
    <location>
        <begin position="208"/>
        <end position="655"/>
    </location>
</feature>
<evidence type="ECO:0000256" key="7">
    <source>
        <dbReference type="ARBA" id="ARBA00023170"/>
    </source>
</evidence>
<dbReference type="GO" id="GO:0071880">
    <property type="term" value="P:adenylate cyclase-activating adrenergic receptor signaling pathway"/>
    <property type="evidence" value="ECO:0007669"/>
    <property type="project" value="TreeGrafter"/>
</dbReference>
<evidence type="ECO:0000256" key="10">
    <source>
        <dbReference type="SAM" id="Phobius"/>
    </source>
</evidence>
<evidence type="ECO:0000256" key="9">
    <source>
        <dbReference type="SAM" id="MobiDB-lite"/>
    </source>
</evidence>
<dbReference type="GO" id="GO:0005886">
    <property type="term" value="C:plasma membrane"/>
    <property type="evidence" value="ECO:0007669"/>
    <property type="project" value="UniProtKB-SubCell"/>
</dbReference>
<feature type="transmembrane region" description="Helical" evidence="10">
    <location>
        <begin position="351"/>
        <end position="378"/>
    </location>
</feature>
<dbReference type="InterPro" id="IPR000276">
    <property type="entry name" value="GPCR_Rhodpsn"/>
</dbReference>
<dbReference type="PANTHER" id="PTHR24248:SF185">
    <property type="entry name" value="DOPAMINE RECEPTOR 2"/>
    <property type="match status" value="1"/>
</dbReference>
<evidence type="ECO:0000256" key="6">
    <source>
        <dbReference type="ARBA" id="ARBA00023136"/>
    </source>
</evidence>
<evidence type="ECO:0000313" key="13">
    <source>
        <dbReference type="WBParaSite" id="PSAMB.scaffold230size63538.g3752.t1"/>
    </source>
</evidence>
<feature type="compositionally biased region" description="Basic residues" evidence="9">
    <location>
        <begin position="390"/>
        <end position="399"/>
    </location>
</feature>
<dbReference type="Proteomes" id="UP000887566">
    <property type="component" value="Unplaced"/>
</dbReference>
<dbReference type="PROSITE" id="PS50262">
    <property type="entry name" value="G_PROTEIN_RECEP_F1_2"/>
    <property type="match status" value="1"/>
</dbReference>
<comment type="subcellular location">
    <subcellularLocation>
        <location evidence="1">Cell membrane</location>
        <topology evidence="1">Multi-pass membrane protein</topology>
    </subcellularLocation>
</comment>